<dbReference type="InterPro" id="IPR052067">
    <property type="entry name" value="Metal_resp_HTH_trans_reg"/>
</dbReference>
<dbReference type="PROSITE" id="PS50995">
    <property type="entry name" value="HTH_MARR_2"/>
    <property type="match status" value="1"/>
</dbReference>
<dbReference type="RefSeq" id="WP_188690990.1">
    <property type="nucleotide sequence ID" value="NZ_BMIR01000004.1"/>
</dbReference>
<dbReference type="InterPro" id="IPR036388">
    <property type="entry name" value="WH-like_DNA-bd_sf"/>
</dbReference>
<dbReference type="InterPro" id="IPR036390">
    <property type="entry name" value="WH_DNA-bd_sf"/>
</dbReference>
<dbReference type="InterPro" id="IPR000835">
    <property type="entry name" value="HTH_MarR-typ"/>
</dbReference>
<gene>
    <name evidence="5" type="primary">yvmB</name>
    <name evidence="5" type="ORF">GCM10011391_13170</name>
</gene>
<name>A0A8J2VNK7_9BACL</name>
<dbReference type="Pfam" id="PF01047">
    <property type="entry name" value="MarR"/>
    <property type="match status" value="1"/>
</dbReference>
<dbReference type="Proteomes" id="UP000628775">
    <property type="component" value="Unassembled WGS sequence"/>
</dbReference>
<dbReference type="SUPFAM" id="SSF46785">
    <property type="entry name" value="Winged helix' DNA-binding domain"/>
    <property type="match status" value="1"/>
</dbReference>
<keyword evidence="1" id="KW-0805">Transcription regulation</keyword>
<feature type="domain" description="HTH marR-type" evidence="4">
    <location>
        <begin position="8"/>
        <end position="155"/>
    </location>
</feature>
<evidence type="ECO:0000256" key="1">
    <source>
        <dbReference type="ARBA" id="ARBA00023015"/>
    </source>
</evidence>
<dbReference type="InterPro" id="IPR023187">
    <property type="entry name" value="Tscrpt_reg_MarR-type_CS"/>
</dbReference>
<dbReference type="GO" id="GO:0003700">
    <property type="term" value="F:DNA-binding transcription factor activity"/>
    <property type="evidence" value="ECO:0007669"/>
    <property type="project" value="InterPro"/>
</dbReference>
<dbReference type="Gene3D" id="1.10.10.10">
    <property type="entry name" value="Winged helix-like DNA-binding domain superfamily/Winged helix DNA-binding domain"/>
    <property type="match status" value="1"/>
</dbReference>
<organism evidence="5 6">
    <name type="scientific">Pullulanibacillus camelliae</name>
    <dbReference type="NCBI Taxonomy" id="1707096"/>
    <lineage>
        <taxon>Bacteria</taxon>
        <taxon>Bacillati</taxon>
        <taxon>Bacillota</taxon>
        <taxon>Bacilli</taxon>
        <taxon>Bacillales</taxon>
        <taxon>Sporolactobacillaceae</taxon>
        <taxon>Pullulanibacillus</taxon>
    </lineage>
</organism>
<protein>
    <submittedName>
        <fullName evidence="5">Putative HTH-type transcriptional regulator YvmB</fullName>
    </submittedName>
</protein>
<dbReference type="SMART" id="SM00347">
    <property type="entry name" value="HTH_MARR"/>
    <property type="match status" value="1"/>
</dbReference>
<proteinExistence type="predicted"/>
<accession>A0A8J2VNK7</accession>
<dbReference type="PANTHER" id="PTHR35790:SF4">
    <property type="entry name" value="HTH-TYPE TRANSCRIPTIONAL REGULATOR PCHR"/>
    <property type="match status" value="1"/>
</dbReference>
<evidence type="ECO:0000313" key="6">
    <source>
        <dbReference type="Proteomes" id="UP000628775"/>
    </source>
</evidence>
<evidence type="ECO:0000256" key="2">
    <source>
        <dbReference type="ARBA" id="ARBA00023125"/>
    </source>
</evidence>
<reference evidence="5" key="2">
    <citation type="submission" date="2020-09" db="EMBL/GenBank/DDBJ databases">
        <authorList>
            <person name="Sun Q."/>
            <person name="Zhou Y."/>
        </authorList>
    </citation>
    <scope>NUCLEOTIDE SEQUENCE</scope>
    <source>
        <strain evidence="5">CGMCC 1.15371</strain>
    </source>
</reference>
<dbReference type="AlphaFoldDB" id="A0A8J2VNK7"/>
<keyword evidence="2" id="KW-0238">DNA-binding</keyword>
<dbReference type="PANTHER" id="PTHR35790">
    <property type="entry name" value="HTH-TYPE TRANSCRIPTIONAL REGULATOR PCHR"/>
    <property type="match status" value="1"/>
</dbReference>
<dbReference type="PROSITE" id="PS01117">
    <property type="entry name" value="HTH_MARR_1"/>
    <property type="match status" value="1"/>
</dbReference>
<sequence length="170" mass="19638">MNSTEGLKRLLYNRFLHFSELFEQSVEVELTEFATQARALGLDTFPNNMTSIHVIDCIGSYEPINNTSIADKMNLSKASITKFSNKLLEEGYIKRSQLNDNKKEVYFSLSSKGKHVFKVHQTVHEMIERRFISTLSSFSELELQTTLKFIQIMIDQLNAYTPSETNPEMR</sequence>
<dbReference type="EMBL" id="BMIR01000004">
    <property type="protein sequence ID" value="GGE35767.1"/>
    <property type="molecule type" value="Genomic_DNA"/>
</dbReference>
<evidence type="ECO:0000256" key="3">
    <source>
        <dbReference type="ARBA" id="ARBA00023163"/>
    </source>
</evidence>
<reference evidence="5" key="1">
    <citation type="journal article" date="2014" name="Int. J. Syst. Evol. Microbiol.">
        <title>Complete genome sequence of Corynebacterium casei LMG S-19264T (=DSM 44701T), isolated from a smear-ripened cheese.</title>
        <authorList>
            <consortium name="US DOE Joint Genome Institute (JGI-PGF)"/>
            <person name="Walter F."/>
            <person name="Albersmeier A."/>
            <person name="Kalinowski J."/>
            <person name="Ruckert C."/>
        </authorList>
    </citation>
    <scope>NUCLEOTIDE SEQUENCE</scope>
    <source>
        <strain evidence="5">CGMCC 1.15371</strain>
    </source>
</reference>
<dbReference type="GO" id="GO:0003677">
    <property type="term" value="F:DNA binding"/>
    <property type="evidence" value="ECO:0007669"/>
    <property type="project" value="UniProtKB-KW"/>
</dbReference>
<keyword evidence="3" id="KW-0804">Transcription</keyword>
<evidence type="ECO:0000259" key="4">
    <source>
        <dbReference type="PROSITE" id="PS50995"/>
    </source>
</evidence>
<comment type="caution">
    <text evidence="5">The sequence shown here is derived from an EMBL/GenBank/DDBJ whole genome shotgun (WGS) entry which is preliminary data.</text>
</comment>
<keyword evidence="6" id="KW-1185">Reference proteome</keyword>
<evidence type="ECO:0000313" key="5">
    <source>
        <dbReference type="EMBL" id="GGE35767.1"/>
    </source>
</evidence>